<dbReference type="GO" id="GO:0016879">
    <property type="term" value="F:ligase activity, forming carbon-nitrogen bonds"/>
    <property type="evidence" value="ECO:0007669"/>
    <property type="project" value="UniProtKB-UniRule"/>
</dbReference>
<dbReference type="PANTHER" id="PTHR42914">
    <property type="entry name" value="7-CYANO-7-DEAZAGUANINE SYNTHASE"/>
    <property type="match status" value="1"/>
</dbReference>
<dbReference type="PIRSF" id="PIRSF006293">
    <property type="entry name" value="ExsB"/>
    <property type="match status" value="1"/>
</dbReference>
<name>A0A6H1UDN4_9GAMM</name>
<feature type="binding site" evidence="16">
    <location>
        <position position="201"/>
    </location>
    <ligand>
        <name>Zn(2+)</name>
        <dbReference type="ChEBI" id="CHEBI:29105"/>
    </ligand>
</feature>
<feature type="binding site" evidence="16">
    <location>
        <position position="198"/>
    </location>
    <ligand>
        <name>Zn(2+)</name>
        <dbReference type="ChEBI" id="CHEBI:29105"/>
    </ligand>
</feature>
<keyword evidence="3 16" id="KW-0479">Metal-binding</keyword>
<evidence type="ECO:0000256" key="14">
    <source>
        <dbReference type="ARBA" id="ARBA00080406"/>
    </source>
</evidence>
<dbReference type="Pfam" id="PF06508">
    <property type="entry name" value="QueC"/>
    <property type="match status" value="1"/>
</dbReference>
<dbReference type="KEGG" id="fes:HER31_05185"/>
<evidence type="ECO:0000313" key="17">
    <source>
        <dbReference type="EMBL" id="QIZ76326.1"/>
    </source>
</evidence>
<evidence type="ECO:0000256" key="11">
    <source>
        <dbReference type="ARBA" id="ARBA00047890"/>
    </source>
</evidence>
<keyword evidence="2 16" id="KW-0436">Ligase</keyword>
<evidence type="ECO:0000256" key="10">
    <source>
        <dbReference type="ARBA" id="ARBA00039149"/>
    </source>
</evidence>
<dbReference type="GO" id="GO:0005524">
    <property type="term" value="F:ATP binding"/>
    <property type="evidence" value="ECO:0007669"/>
    <property type="project" value="UniProtKB-UniRule"/>
</dbReference>
<evidence type="ECO:0000256" key="5">
    <source>
        <dbReference type="ARBA" id="ARBA00022785"/>
    </source>
</evidence>
<evidence type="ECO:0000256" key="7">
    <source>
        <dbReference type="ARBA" id="ARBA00022840"/>
    </source>
</evidence>
<keyword evidence="7 16" id="KW-0067">ATP-binding</keyword>
<evidence type="ECO:0000256" key="6">
    <source>
        <dbReference type="ARBA" id="ARBA00022833"/>
    </source>
</evidence>
<dbReference type="UniPathway" id="UPA00391"/>
<evidence type="ECO:0000256" key="2">
    <source>
        <dbReference type="ARBA" id="ARBA00022598"/>
    </source>
</evidence>
<evidence type="ECO:0000256" key="3">
    <source>
        <dbReference type="ARBA" id="ARBA00022723"/>
    </source>
</evidence>
<sequence length="237" mass="26051">MTTNKAVVVFSGGQDSTTCLVQAIKQFDEVHAITFDYGQRHKEEIEVAKAIATDLNIAAHKVLDVSLLNELAISALTRDSIPVATELMDNGLPNTFVPGRNILFLTLAGIYAYQIGASTVITGVCETDYSGYPDCRDQFVKSLQQALELGMDRPLSLSTPLMWLDKAETWALADNYQALELVQQRTLTCYNGELGDGCGTCPACILRANGLNDYLSQRDTVNQQLRHKQQQGLCQLD</sequence>
<evidence type="ECO:0000256" key="1">
    <source>
        <dbReference type="ARBA" id="ARBA00005061"/>
    </source>
</evidence>
<dbReference type="AlphaFoldDB" id="A0A6H1UDN4"/>
<evidence type="ECO:0000256" key="16">
    <source>
        <dbReference type="HAMAP-Rule" id="MF_01633"/>
    </source>
</evidence>
<evidence type="ECO:0000256" key="15">
    <source>
        <dbReference type="ARBA" id="ARBA00080941"/>
    </source>
</evidence>
<dbReference type="GO" id="GO:0008616">
    <property type="term" value="P:tRNA queuosine(34) biosynthetic process"/>
    <property type="evidence" value="ECO:0007669"/>
    <property type="project" value="UniProtKB-UniRule"/>
</dbReference>
<dbReference type="PANTHER" id="PTHR42914:SF1">
    <property type="entry name" value="7-CYANO-7-DEAZAGUANINE SYNTHASE"/>
    <property type="match status" value="1"/>
</dbReference>
<dbReference type="EMBL" id="CP051180">
    <property type="protein sequence ID" value="QIZ76326.1"/>
    <property type="molecule type" value="Genomic_DNA"/>
</dbReference>
<gene>
    <name evidence="16 17" type="primary">queC</name>
    <name evidence="17" type="ORF">HER31_05185</name>
</gene>
<accession>A0A6H1UDN4</accession>
<feature type="binding site" evidence="16">
    <location>
        <position position="189"/>
    </location>
    <ligand>
        <name>Zn(2+)</name>
        <dbReference type="ChEBI" id="CHEBI:29105"/>
    </ligand>
</feature>
<comment type="cofactor">
    <cofactor evidence="16">
        <name>Zn(2+)</name>
        <dbReference type="ChEBI" id="CHEBI:29105"/>
    </cofactor>
    <text evidence="16">Binds 1 zinc ion per subunit.</text>
</comment>
<keyword evidence="18" id="KW-1185">Reference proteome</keyword>
<evidence type="ECO:0000256" key="8">
    <source>
        <dbReference type="ARBA" id="ARBA00037768"/>
    </source>
</evidence>
<organism evidence="17 18">
    <name type="scientific">Ferrimonas lipolytica</name>
    <dbReference type="NCBI Taxonomy" id="2724191"/>
    <lineage>
        <taxon>Bacteria</taxon>
        <taxon>Pseudomonadati</taxon>
        <taxon>Pseudomonadota</taxon>
        <taxon>Gammaproteobacteria</taxon>
        <taxon>Alteromonadales</taxon>
        <taxon>Ferrimonadaceae</taxon>
        <taxon>Ferrimonas</taxon>
    </lineage>
</organism>
<comment type="pathway">
    <text evidence="1 16">Purine metabolism; 7-cyano-7-deazaguanine biosynthesis.</text>
</comment>
<evidence type="ECO:0000256" key="12">
    <source>
        <dbReference type="ARBA" id="ARBA00069440"/>
    </source>
</evidence>
<feature type="binding site" evidence="16">
    <location>
        <position position="204"/>
    </location>
    <ligand>
        <name>Zn(2+)</name>
        <dbReference type="ChEBI" id="CHEBI:29105"/>
    </ligand>
</feature>
<keyword evidence="5 16" id="KW-0671">Queuosine biosynthesis</keyword>
<comment type="similarity">
    <text evidence="9 16">Belongs to the QueC family.</text>
</comment>
<feature type="binding site" evidence="16">
    <location>
        <begin position="10"/>
        <end position="20"/>
    </location>
    <ligand>
        <name>ATP</name>
        <dbReference type="ChEBI" id="CHEBI:30616"/>
    </ligand>
</feature>
<dbReference type="NCBIfam" id="TIGR00364">
    <property type="entry name" value="7-cyano-7-deazaguanine synthase QueC"/>
    <property type="match status" value="1"/>
</dbReference>
<dbReference type="InterPro" id="IPR014729">
    <property type="entry name" value="Rossmann-like_a/b/a_fold"/>
</dbReference>
<dbReference type="FunFam" id="3.40.50.620:FF:000017">
    <property type="entry name" value="7-cyano-7-deazaguanine synthase"/>
    <property type="match status" value="1"/>
</dbReference>
<dbReference type="RefSeq" id="WP_168659586.1">
    <property type="nucleotide sequence ID" value="NZ_CP051180.1"/>
</dbReference>
<dbReference type="InterPro" id="IPR018317">
    <property type="entry name" value="QueC"/>
</dbReference>
<dbReference type="SUPFAM" id="SSF52402">
    <property type="entry name" value="Adenine nucleotide alpha hydrolases-like"/>
    <property type="match status" value="1"/>
</dbReference>
<dbReference type="EC" id="6.3.4.20" evidence="10 16"/>
<evidence type="ECO:0000256" key="4">
    <source>
        <dbReference type="ARBA" id="ARBA00022741"/>
    </source>
</evidence>
<dbReference type="Proteomes" id="UP000501602">
    <property type="component" value="Chromosome"/>
</dbReference>
<evidence type="ECO:0000256" key="13">
    <source>
        <dbReference type="ARBA" id="ARBA00076159"/>
    </source>
</evidence>
<dbReference type="CDD" id="cd01995">
    <property type="entry name" value="QueC-like"/>
    <property type="match status" value="1"/>
</dbReference>
<protein>
    <recommendedName>
        <fullName evidence="12 16">7-cyano-7-deazaguanine synthase</fullName>
        <ecNumber evidence="10 16">6.3.4.20</ecNumber>
    </recommendedName>
    <alternativeName>
        <fullName evidence="15 16">7-cyano-7-carbaguanine synthase</fullName>
    </alternativeName>
    <alternativeName>
        <fullName evidence="14 16">PreQ(0) synthase</fullName>
    </alternativeName>
    <alternativeName>
        <fullName evidence="13 16">Queuosine biosynthesis protein QueC</fullName>
    </alternativeName>
</protein>
<dbReference type="HAMAP" id="MF_01633">
    <property type="entry name" value="QueC"/>
    <property type="match status" value="1"/>
</dbReference>
<comment type="function">
    <text evidence="8 16">Catalyzes the ATP-dependent conversion of 7-carboxy-7-deazaguanine (CDG) to 7-cyano-7-deazaguanine (preQ(0)).</text>
</comment>
<proteinExistence type="inferred from homology"/>
<reference evidence="17 18" key="1">
    <citation type="submission" date="2020-04" db="EMBL/GenBank/DDBJ databases">
        <title>Ferrimonas sp. S7 isolated from sea water.</title>
        <authorList>
            <person name="Bae S.S."/>
            <person name="Baek K."/>
        </authorList>
    </citation>
    <scope>NUCLEOTIDE SEQUENCE [LARGE SCALE GENOMIC DNA]</scope>
    <source>
        <strain evidence="17 18">S7</strain>
    </source>
</reference>
<evidence type="ECO:0000313" key="18">
    <source>
        <dbReference type="Proteomes" id="UP000501602"/>
    </source>
</evidence>
<keyword evidence="6 16" id="KW-0862">Zinc</keyword>
<dbReference type="Gene3D" id="3.40.50.620">
    <property type="entry name" value="HUPs"/>
    <property type="match status" value="1"/>
</dbReference>
<comment type="catalytic activity">
    <reaction evidence="11 16">
        <text>7-carboxy-7-carbaguanine + NH4(+) + 2 ATP = 7-cyano-7-carbaguanine + 2 AMP + 2 diphosphate + 2 H(+)</text>
        <dbReference type="Rhea" id="RHEA:27982"/>
        <dbReference type="ChEBI" id="CHEBI:15378"/>
        <dbReference type="ChEBI" id="CHEBI:28938"/>
        <dbReference type="ChEBI" id="CHEBI:30616"/>
        <dbReference type="ChEBI" id="CHEBI:33019"/>
        <dbReference type="ChEBI" id="CHEBI:45075"/>
        <dbReference type="ChEBI" id="CHEBI:61036"/>
        <dbReference type="ChEBI" id="CHEBI:456215"/>
        <dbReference type="EC" id="6.3.4.20"/>
    </reaction>
</comment>
<dbReference type="GO" id="GO:0008270">
    <property type="term" value="F:zinc ion binding"/>
    <property type="evidence" value="ECO:0007669"/>
    <property type="project" value="UniProtKB-UniRule"/>
</dbReference>
<keyword evidence="4 16" id="KW-0547">Nucleotide-binding</keyword>
<dbReference type="NCBIfam" id="NF008317">
    <property type="entry name" value="PRK11106.1"/>
    <property type="match status" value="1"/>
</dbReference>
<evidence type="ECO:0000256" key="9">
    <source>
        <dbReference type="ARBA" id="ARBA00037993"/>
    </source>
</evidence>